<dbReference type="AlphaFoldDB" id="A0A0C3BBH2"/>
<dbReference type="InParanoid" id="A0A0C3BBH2"/>
<name>A0A0C3BBH2_PILCF</name>
<organism evidence="3 4">
    <name type="scientific">Piloderma croceum (strain F 1598)</name>
    <dbReference type="NCBI Taxonomy" id="765440"/>
    <lineage>
        <taxon>Eukaryota</taxon>
        <taxon>Fungi</taxon>
        <taxon>Dikarya</taxon>
        <taxon>Basidiomycota</taxon>
        <taxon>Agaricomycotina</taxon>
        <taxon>Agaricomycetes</taxon>
        <taxon>Agaricomycetidae</taxon>
        <taxon>Atheliales</taxon>
        <taxon>Atheliaceae</taxon>
        <taxon>Piloderma</taxon>
    </lineage>
</organism>
<dbReference type="OrthoDB" id="10255174at2759"/>
<dbReference type="InterPro" id="IPR011600">
    <property type="entry name" value="Pept_C14_caspase"/>
</dbReference>
<dbReference type="Pfam" id="PF00656">
    <property type="entry name" value="Peptidase_C14"/>
    <property type="match status" value="1"/>
</dbReference>
<proteinExistence type="inferred from homology"/>
<reference evidence="4" key="2">
    <citation type="submission" date="2015-01" db="EMBL/GenBank/DDBJ databases">
        <title>Evolutionary Origins and Diversification of the Mycorrhizal Mutualists.</title>
        <authorList>
            <consortium name="DOE Joint Genome Institute"/>
            <consortium name="Mycorrhizal Genomics Consortium"/>
            <person name="Kohler A."/>
            <person name="Kuo A."/>
            <person name="Nagy L.G."/>
            <person name="Floudas D."/>
            <person name="Copeland A."/>
            <person name="Barry K.W."/>
            <person name="Cichocki N."/>
            <person name="Veneault-Fourrey C."/>
            <person name="LaButti K."/>
            <person name="Lindquist E.A."/>
            <person name="Lipzen A."/>
            <person name="Lundell T."/>
            <person name="Morin E."/>
            <person name="Murat C."/>
            <person name="Riley R."/>
            <person name="Ohm R."/>
            <person name="Sun H."/>
            <person name="Tunlid A."/>
            <person name="Henrissat B."/>
            <person name="Grigoriev I.V."/>
            <person name="Hibbett D.S."/>
            <person name="Martin F."/>
        </authorList>
    </citation>
    <scope>NUCLEOTIDE SEQUENCE [LARGE SCALE GENOMIC DNA]</scope>
    <source>
        <strain evidence="4">F 1598</strain>
    </source>
</reference>
<dbReference type="HOGENOM" id="CLU_011935_1_0_1"/>
<gene>
    <name evidence="3" type="ORF">PILCRDRAFT_7036</name>
</gene>
<dbReference type="PANTHER" id="PTHR48104">
    <property type="entry name" value="METACASPASE-4"/>
    <property type="match status" value="1"/>
</dbReference>
<dbReference type="GO" id="GO:0004197">
    <property type="term" value="F:cysteine-type endopeptidase activity"/>
    <property type="evidence" value="ECO:0007669"/>
    <property type="project" value="InterPro"/>
</dbReference>
<dbReference type="InterPro" id="IPR050452">
    <property type="entry name" value="Metacaspase"/>
</dbReference>
<evidence type="ECO:0000259" key="2">
    <source>
        <dbReference type="Pfam" id="PF00656"/>
    </source>
</evidence>
<dbReference type="PANTHER" id="PTHR48104:SF30">
    <property type="entry name" value="METACASPASE-1"/>
    <property type="match status" value="1"/>
</dbReference>
<keyword evidence="4" id="KW-1185">Reference proteome</keyword>
<dbReference type="EMBL" id="KN832990">
    <property type="protein sequence ID" value="KIM83623.1"/>
    <property type="molecule type" value="Genomic_DNA"/>
</dbReference>
<feature type="domain" description="Peptidase C14 caspase" evidence="2">
    <location>
        <begin position="4"/>
        <end position="250"/>
    </location>
</feature>
<reference evidence="3 4" key="1">
    <citation type="submission" date="2014-04" db="EMBL/GenBank/DDBJ databases">
        <authorList>
            <consortium name="DOE Joint Genome Institute"/>
            <person name="Kuo A."/>
            <person name="Tarkka M."/>
            <person name="Buscot F."/>
            <person name="Kohler A."/>
            <person name="Nagy L.G."/>
            <person name="Floudas D."/>
            <person name="Copeland A."/>
            <person name="Barry K.W."/>
            <person name="Cichocki N."/>
            <person name="Veneault-Fourrey C."/>
            <person name="LaButti K."/>
            <person name="Lindquist E.A."/>
            <person name="Lipzen A."/>
            <person name="Lundell T."/>
            <person name="Morin E."/>
            <person name="Murat C."/>
            <person name="Sun H."/>
            <person name="Tunlid A."/>
            <person name="Henrissat B."/>
            <person name="Grigoriev I.V."/>
            <person name="Hibbett D.S."/>
            <person name="Martin F."/>
            <person name="Nordberg H.P."/>
            <person name="Cantor M.N."/>
            <person name="Hua S.X."/>
        </authorList>
    </citation>
    <scope>NUCLEOTIDE SEQUENCE [LARGE SCALE GENOMIC DNA]</scope>
    <source>
        <strain evidence="3 4">F 1598</strain>
    </source>
</reference>
<sequence length="643" mass="72094">MFGLIIGIDKYESDGIRDLKGCKGDAQSVVDFLSHKFHIRSSHFLRLADERATRSAIIDGFQNHLINNSNIEHGDVVVVFYAGHGSRALAPQGWIADNKKVETVCPHDERTIGHDGKEIFGIPDRTIGGLLRKLSFIKGDNITMILDSCHSGGSTRTLKVARRAENASPLPEELDKDIWMWGLPPIAAPNFPTGFLDKTMSSHILLAACRHDEEAYEDPKAEVIRGAFTHCLIGLLYQEDLTRITYSQLFDLLPRLEQQHPQCDGKNRGRTLFNGASGARPTTFRLTAHGDAYRTNVGSIHGVIKGTVFAIHTQGTITSDETELGILEADYVDAFTCTLRRRSEDTYFTIPSGARALVLNWRQDQSLLKVFIDPSRDEVQPTEHNFALVNSPDSADLIVRRIDCSTFQFNRLDPFIHKWAPMLNDVKLSPDLPRVLQGISHFHYHLYRRNSASPLKQNVEVVLRRLRRIEDTDETMYMPDGKFDMPLFLDRENTVFIPNASTVSYSSDRVFYGLTLTNKSGRNLFPYLVYFDPSDYSIQSWYHPPAATMAAPLAAHSALPVGYGEANIDALEFSLADGVTSDVGFLRLFVSTTYVDLTVLEQSSPFLSARGGKKEKPPRVDVWDVWTFVLRTVETGADIRPSS</sequence>
<dbReference type="Gene3D" id="3.40.50.1460">
    <property type="match status" value="1"/>
</dbReference>
<evidence type="ECO:0000313" key="4">
    <source>
        <dbReference type="Proteomes" id="UP000054166"/>
    </source>
</evidence>
<evidence type="ECO:0000313" key="3">
    <source>
        <dbReference type="EMBL" id="KIM83623.1"/>
    </source>
</evidence>
<protein>
    <recommendedName>
        <fullName evidence="2">Peptidase C14 caspase domain-containing protein</fullName>
    </recommendedName>
</protein>
<dbReference type="GO" id="GO:0006508">
    <property type="term" value="P:proteolysis"/>
    <property type="evidence" value="ECO:0007669"/>
    <property type="project" value="InterPro"/>
</dbReference>
<accession>A0A0C3BBH2</accession>
<dbReference type="Proteomes" id="UP000054166">
    <property type="component" value="Unassembled WGS sequence"/>
</dbReference>
<evidence type="ECO:0000256" key="1">
    <source>
        <dbReference type="ARBA" id="ARBA00009005"/>
    </source>
</evidence>
<comment type="similarity">
    <text evidence="1">Belongs to the peptidase C14B family.</text>
</comment>
<dbReference type="GO" id="GO:0005737">
    <property type="term" value="C:cytoplasm"/>
    <property type="evidence" value="ECO:0007669"/>
    <property type="project" value="TreeGrafter"/>
</dbReference>